<gene>
    <name evidence="5" type="ORF">BJ212DRAFT_490098</name>
</gene>
<evidence type="ECO:0000256" key="3">
    <source>
        <dbReference type="ARBA" id="ARBA00023136"/>
    </source>
</evidence>
<dbReference type="AlphaFoldDB" id="A0A9P7JAZ9"/>
<dbReference type="GeneID" id="64637341"/>
<sequence length="134" mass="15273">MASDSRRRYLDRERCWYLWQSHETLSQTPSFTSQLAWPLGFRGIVPPFINYYIIVKTLRAVTPAFGRLAAVEARLEGGCRAGVGRVGRESEEVAFPDGGARERDVLTRAYLRSIQRVNPRLSRSERRVLSDTNG</sequence>
<dbReference type="Pfam" id="PF06472">
    <property type="entry name" value="ABC_membrane_2"/>
    <property type="match status" value="1"/>
</dbReference>
<dbReference type="InterPro" id="IPR011527">
    <property type="entry name" value="ABC1_TM_dom"/>
</dbReference>
<dbReference type="OrthoDB" id="422637at2759"/>
<keyword evidence="2" id="KW-1133">Transmembrane helix</keyword>
<evidence type="ECO:0000256" key="1">
    <source>
        <dbReference type="ARBA" id="ARBA00022692"/>
    </source>
</evidence>
<comment type="caution">
    <text evidence="5">The sequence shown here is derived from an EMBL/GenBank/DDBJ whole genome shotgun (WGS) entry which is preliminary data.</text>
</comment>
<dbReference type="EMBL" id="JABBWG010000028">
    <property type="protein sequence ID" value="KAG1811788.1"/>
    <property type="molecule type" value="Genomic_DNA"/>
</dbReference>
<organism evidence="5 6">
    <name type="scientific">Suillus subaureus</name>
    <dbReference type="NCBI Taxonomy" id="48587"/>
    <lineage>
        <taxon>Eukaryota</taxon>
        <taxon>Fungi</taxon>
        <taxon>Dikarya</taxon>
        <taxon>Basidiomycota</taxon>
        <taxon>Agaricomycotina</taxon>
        <taxon>Agaricomycetes</taxon>
        <taxon>Agaricomycetidae</taxon>
        <taxon>Boletales</taxon>
        <taxon>Suillineae</taxon>
        <taxon>Suillaceae</taxon>
        <taxon>Suillus</taxon>
    </lineage>
</organism>
<dbReference type="GO" id="GO:0005524">
    <property type="term" value="F:ATP binding"/>
    <property type="evidence" value="ECO:0007669"/>
    <property type="project" value="InterPro"/>
</dbReference>
<keyword evidence="1" id="KW-0812">Transmembrane</keyword>
<reference evidence="5" key="1">
    <citation type="journal article" date="2020" name="New Phytol.">
        <title>Comparative genomics reveals dynamic genome evolution in host specialist ectomycorrhizal fungi.</title>
        <authorList>
            <person name="Lofgren L.A."/>
            <person name="Nguyen N.H."/>
            <person name="Vilgalys R."/>
            <person name="Ruytinx J."/>
            <person name="Liao H.L."/>
            <person name="Branco S."/>
            <person name="Kuo A."/>
            <person name="LaButti K."/>
            <person name="Lipzen A."/>
            <person name="Andreopoulos W."/>
            <person name="Pangilinan J."/>
            <person name="Riley R."/>
            <person name="Hundley H."/>
            <person name="Na H."/>
            <person name="Barry K."/>
            <person name="Grigoriev I.V."/>
            <person name="Stajich J.E."/>
            <person name="Kennedy P.G."/>
        </authorList>
    </citation>
    <scope>NUCLEOTIDE SEQUENCE</scope>
    <source>
        <strain evidence="5">MN1</strain>
    </source>
</reference>
<evidence type="ECO:0000313" key="5">
    <source>
        <dbReference type="EMBL" id="KAG1811788.1"/>
    </source>
</evidence>
<proteinExistence type="predicted"/>
<dbReference type="Proteomes" id="UP000807769">
    <property type="component" value="Unassembled WGS sequence"/>
</dbReference>
<evidence type="ECO:0000313" key="6">
    <source>
        <dbReference type="Proteomes" id="UP000807769"/>
    </source>
</evidence>
<dbReference type="GO" id="GO:0140359">
    <property type="term" value="F:ABC-type transporter activity"/>
    <property type="evidence" value="ECO:0007669"/>
    <property type="project" value="InterPro"/>
</dbReference>
<keyword evidence="6" id="KW-1185">Reference proteome</keyword>
<name>A0A9P7JAZ9_9AGAM</name>
<dbReference type="RefSeq" id="XP_041190209.1">
    <property type="nucleotide sequence ID" value="XM_041343325.1"/>
</dbReference>
<feature type="domain" description="ABC transmembrane type-1" evidence="4">
    <location>
        <begin position="30"/>
        <end position="119"/>
    </location>
</feature>
<keyword evidence="3" id="KW-0472">Membrane</keyword>
<dbReference type="GO" id="GO:0016020">
    <property type="term" value="C:membrane"/>
    <property type="evidence" value="ECO:0007669"/>
    <property type="project" value="InterPro"/>
</dbReference>
<evidence type="ECO:0000259" key="4">
    <source>
        <dbReference type="Pfam" id="PF06472"/>
    </source>
</evidence>
<protein>
    <recommendedName>
        <fullName evidence="4">ABC transmembrane type-1 domain-containing protein</fullName>
    </recommendedName>
</protein>
<evidence type="ECO:0000256" key="2">
    <source>
        <dbReference type="ARBA" id="ARBA00022989"/>
    </source>
</evidence>
<accession>A0A9P7JAZ9</accession>